<dbReference type="Pfam" id="PF03900">
    <property type="entry name" value="Porphobil_deamC"/>
    <property type="match status" value="1"/>
</dbReference>
<gene>
    <name evidence="8 11" type="primary">hemC</name>
    <name evidence="11" type="ORF">ACFQS8_11405</name>
</gene>
<dbReference type="PRINTS" id="PR00151">
    <property type="entry name" value="PORPHBDMNASE"/>
</dbReference>
<dbReference type="PANTHER" id="PTHR11557:SF0">
    <property type="entry name" value="PORPHOBILINOGEN DEAMINASE"/>
    <property type="match status" value="1"/>
</dbReference>
<feature type="domain" description="Porphobilinogen deaminase C-terminal" evidence="10">
    <location>
        <begin position="243"/>
        <end position="314"/>
    </location>
</feature>
<dbReference type="EMBL" id="JBHTBR010000005">
    <property type="protein sequence ID" value="MFC7292226.1"/>
    <property type="molecule type" value="Genomic_DNA"/>
</dbReference>
<dbReference type="Pfam" id="PF01379">
    <property type="entry name" value="Porphobil_deam"/>
    <property type="match status" value="1"/>
</dbReference>
<comment type="caution">
    <text evidence="11">The sequence shown here is derived from an EMBL/GenBank/DDBJ whole genome shotgun (WGS) entry which is preliminary data.</text>
</comment>
<comment type="function">
    <text evidence="1 8">Tetrapolymerization of the monopyrrole PBG into the hydroxymethylbilane pre-uroporphyrinogen in several discrete steps.</text>
</comment>
<evidence type="ECO:0000256" key="8">
    <source>
        <dbReference type="HAMAP-Rule" id="MF_00260"/>
    </source>
</evidence>
<dbReference type="PIRSF" id="PIRSF001438">
    <property type="entry name" value="4pyrrol_synth_OHMeBilane_synth"/>
    <property type="match status" value="1"/>
</dbReference>
<reference evidence="12" key="1">
    <citation type="journal article" date="2019" name="Int. J. Syst. Evol. Microbiol.">
        <title>The Global Catalogue of Microorganisms (GCM) 10K type strain sequencing project: providing services to taxonomists for standard genome sequencing and annotation.</title>
        <authorList>
            <consortium name="The Broad Institute Genomics Platform"/>
            <consortium name="The Broad Institute Genome Sequencing Center for Infectious Disease"/>
            <person name="Wu L."/>
            <person name="Ma J."/>
        </authorList>
    </citation>
    <scope>NUCLEOTIDE SEQUENCE [LARGE SCALE GENOMIC DNA]</scope>
    <source>
        <strain evidence="12">CCUG 51308</strain>
    </source>
</reference>
<evidence type="ECO:0000256" key="1">
    <source>
        <dbReference type="ARBA" id="ARBA00002869"/>
    </source>
</evidence>
<evidence type="ECO:0000256" key="5">
    <source>
        <dbReference type="ARBA" id="ARBA00022679"/>
    </source>
</evidence>
<comment type="similarity">
    <text evidence="3 8">Belongs to the HMBS family.</text>
</comment>
<dbReference type="NCBIfam" id="TIGR00212">
    <property type="entry name" value="hemC"/>
    <property type="match status" value="1"/>
</dbReference>
<dbReference type="SUPFAM" id="SSF53850">
    <property type="entry name" value="Periplasmic binding protein-like II"/>
    <property type="match status" value="1"/>
</dbReference>
<comment type="pathway">
    <text evidence="2">Porphyrin-containing compound metabolism; protoporphyrin-IX biosynthesis; coproporphyrinogen-III from 5-aminolevulinate: step 2/4.</text>
</comment>
<keyword evidence="6 8" id="KW-0627">Porphyrin biosynthesis</keyword>
<evidence type="ECO:0000313" key="11">
    <source>
        <dbReference type="EMBL" id="MFC7292226.1"/>
    </source>
</evidence>
<evidence type="ECO:0000256" key="3">
    <source>
        <dbReference type="ARBA" id="ARBA00005638"/>
    </source>
</evidence>
<accession>A0ABW2IMX7</accession>
<dbReference type="SUPFAM" id="SSF54782">
    <property type="entry name" value="Porphobilinogen deaminase (hydroxymethylbilane synthase), C-terminal domain"/>
    <property type="match status" value="1"/>
</dbReference>
<keyword evidence="12" id="KW-1185">Reference proteome</keyword>
<dbReference type="PANTHER" id="PTHR11557">
    <property type="entry name" value="PORPHOBILINOGEN DEAMINASE"/>
    <property type="match status" value="1"/>
</dbReference>
<dbReference type="InterPro" id="IPR036803">
    <property type="entry name" value="Porphobilinogen_deaminase_C_sf"/>
</dbReference>
<feature type="modified residue" description="S-(dipyrrolylmethanemethyl)cysteine" evidence="8">
    <location>
        <position position="258"/>
    </location>
</feature>
<evidence type="ECO:0000256" key="7">
    <source>
        <dbReference type="ARBA" id="ARBA00048169"/>
    </source>
</evidence>
<dbReference type="GO" id="GO:0004418">
    <property type="term" value="F:hydroxymethylbilane synthase activity"/>
    <property type="evidence" value="ECO:0007669"/>
    <property type="project" value="UniProtKB-EC"/>
</dbReference>
<dbReference type="InterPro" id="IPR022417">
    <property type="entry name" value="Porphobilin_deaminase_N"/>
</dbReference>
<evidence type="ECO:0000256" key="4">
    <source>
        <dbReference type="ARBA" id="ARBA00011245"/>
    </source>
</evidence>
<dbReference type="InterPro" id="IPR022418">
    <property type="entry name" value="Porphobilinogen_deaminase_C"/>
</dbReference>
<dbReference type="Gene3D" id="3.40.190.10">
    <property type="entry name" value="Periplasmic binding protein-like II"/>
    <property type="match status" value="2"/>
</dbReference>
<dbReference type="RefSeq" id="WP_382167485.1">
    <property type="nucleotide sequence ID" value="NZ_JBHTBR010000005.1"/>
</dbReference>
<dbReference type="Proteomes" id="UP001596492">
    <property type="component" value="Unassembled WGS sequence"/>
</dbReference>
<organism evidence="11 12">
    <name type="scientific">Hirschia litorea</name>
    <dbReference type="NCBI Taxonomy" id="1199156"/>
    <lineage>
        <taxon>Bacteria</taxon>
        <taxon>Pseudomonadati</taxon>
        <taxon>Pseudomonadota</taxon>
        <taxon>Alphaproteobacteria</taxon>
        <taxon>Hyphomonadales</taxon>
        <taxon>Hyphomonadaceae</taxon>
        <taxon>Hirschia</taxon>
    </lineage>
</organism>
<proteinExistence type="inferred from homology"/>
<comment type="subunit">
    <text evidence="4 8">Monomer.</text>
</comment>
<dbReference type="EC" id="2.5.1.61" evidence="8"/>
<dbReference type="InterPro" id="IPR022419">
    <property type="entry name" value="Porphobilin_deaminase_cofac_BS"/>
</dbReference>
<dbReference type="Gene3D" id="3.30.160.40">
    <property type="entry name" value="Porphobilinogen deaminase, C-terminal domain"/>
    <property type="match status" value="1"/>
</dbReference>
<evidence type="ECO:0000313" key="12">
    <source>
        <dbReference type="Proteomes" id="UP001596492"/>
    </source>
</evidence>
<keyword evidence="5 8" id="KW-0808">Transferase</keyword>
<evidence type="ECO:0000259" key="10">
    <source>
        <dbReference type="Pfam" id="PF03900"/>
    </source>
</evidence>
<dbReference type="HAMAP" id="MF_00260">
    <property type="entry name" value="Porphobil_deam"/>
    <property type="match status" value="1"/>
</dbReference>
<sequence>MSTQNPVSPSPDNAKDSAQLVKIGARGSPLAIQQAEDFAARLKNVLGDKIEIEILSFTTSGDQLLDKRLQDAGGKGLFTRELDLAQMTGRIDIAVHSLKDVPTILPDGLIMGSYLPREDARDALFGKVANISDLPHGATLGTASLRRGAQALALRPDLKIVMFRGNVQTRLRKLAEGHADATLLAAAGLNRLGMTDKAAGFMPKDQMLPACGQGIVCTTLRDDAPDWLIEASAQIDVLESRIAAHAERAFLTRLDGSCRTPIAGHFSFTDNGIHMAGEVLEDDGSERWFAEYSQASIPTAEDATRIGHELGEKVAQARDASKSNSQ</sequence>
<comment type="catalytic activity">
    <reaction evidence="7 8">
        <text>4 porphobilinogen + H2O = hydroxymethylbilane + 4 NH4(+)</text>
        <dbReference type="Rhea" id="RHEA:13185"/>
        <dbReference type="ChEBI" id="CHEBI:15377"/>
        <dbReference type="ChEBI" id="CHEBI:28938"/>
        <dbReference type="ChEBI" id="CHEBI:57845"/>
        <dbReference type="ChEBI" id="CHEBI:58126"/>
        <dbReference type="EC" id="2.5.1.61"/>
    </reaction>
</comment>
<name>A0ABW2IMX7_9PROT</name>
<comment type="cofactor">
    <cofactor evidence="8">
        <name>dipyrromethane</name>
        <dbReference type="ChEBI" id="CHEBI:60342"/>
    </cofactor>
    <text evidence="8">Binds 1 dipyrromethane group covalently.</text>
</comment>
<evidence type="ECO:0000256" key="6">
    <source>
        <dbReference type="ARBA" id="ARBA00023244"/>
    </source>
</evidence>
<protein>
    <recommendedName>
        <fullName evidence="8">Porphobilinogen deaminase</fullName>
        <shortName evidence="8">PBG</shortName>
        <ecNumber evidence="8">2.5.1.61</ecNumber>
    </recommendedName>
    <alternativeName>
        <fullName evidence="8">Hydroxymethylbilane synthase</fullName>
        <shortName evidence="8">HMBS</shortName>
    </alternativeName>
    <alternativeName>
        <fullName evidence="8">Pre-uroporphyrinogen synthase</fullName>
    </alternativeName>
</protein>
<dbReference type="PROSITE" id="PS00533">
    <property type="entry name" value="PORPHOBILINOGEN_DEAM"/>
    <property type="match status" value="1"/>
</dbReference>
<evidence type="ECO:0000256" key="2">
    <source>
        <dbReference type="ARBA" id="ARBA00004735"/>
    </source>
</evidence>
<dbReference type="InterPro" id="IPR000860">
    <property type="entry name" value="HemC"/>
</dbReference>
<evidence type="ECO:0000259" key="9">
    <source>
        <dbReference type="Pfam" id="PF01379"/>
    </source>
</evidence>
<feature type="domain" description="Porphobilinogen deaminase N-terminal" evidence="9">
    <location>
        <begin position="21"/>
        <end position="224"/>
    </location>
</feature>
<comment type="miscellaneous">
    <text evidence="8">The porphobilinogen subunits are added to the dipyrromethane group.</text>
</comment>